<keyword evidence="15" id="KW-1185">Reference proteome</keyword>
<evidence type="ECO:0000256" key="6">
    <source>
        <dbReference type="ARBA" id="ARBA00023015"/>
    </source>
</evidence>
<dbReference type="InterPro" id="IPR035500">
    <property type="entry name" value="NHR-like_dom_sf"/>
</dbReference>
<accession>A0A090KUU4</accession>
<proteinExistence type="inferred from homology"/>
<dbReference type="WBParaSite" id="SRAE_0000039100.1">
    <property type="protein sequence ID" value="SRAE_0000039100.1"/>
    <property type="gene ID" value="WBGene00256135"/>
</dbReference>
<dbReference type="GO" id="GO:0003700">
    <property type="term" value="F:DNA-binding transcription factor activity"/>
    <property type="evidence" value="ECO:0007669"/>
    <property type="project" value="InterPro"/>
</dbReference>
<dbReference type="InterPro" id="IPR000536">
    <property type="entry name" value="Nucl_hrmn_rcpt_lig-bd"/>
</dbReference>
<evidence type="ECO:0000256" key="8">
    <source>
        <dbReference type="ARBA" id="ARBA00023163"/>
    </source>
</evidence>
<evidence type="ECO:0000256" key="3">
    <source>
        <dbReference type="ARBA" id="ARBA00022723"/>
    </source>
</evidence>
<dbReference type="Gene3D" id="1.10.565.10">
    <property type="entry name" value="Retinoid X Receptor"/>
    <property type="match status" value="1"/>
</dbReference>
<dbReference type="CDD" id="cd06960">
    <property type="entry name" value="NR_DBD_HNF4A"/>
    <property type="match status" value="1"/>
</dbReference>
<dbReference type="PANTHER" id="PTHR45680">
    <property type="entry name" value="NUCLEAR HORMONE RECEPTOR FAMILY"/>
    <property type="match status" value="1"/>
</dbReference>
<keyword evidence="7 11" id="KW-0238">DNA-binding</keyword>
<dbReference type="EMBL" id="LN609406">
    <property type="protein sequence ID" value="CEF61265.1"/>
    <property type="molecule type" value="Genomic_DNA"/>
</dbReference>
<gene>
    <name evidence="14 16 17" type="ORF">SRAE_0000039100</name>
</gene>
<keyword evidence="6 11" id="KW-0805">Transcription regulation</keyword>
<dbReference type="Gene3D" id="3.30.50.10">
    <property type="entry name" value="Erythroid Transcription Factor GATA-1, subunit A"/>
    <property type="match status" value="1"/>
</dbReference>
<evidence type="ECO:0000256" key="5">
    <source>
        <dbReference type="ARBA" id="ARBA00022833"/>
    </source>
</evidence>
<dbReference type="InterPro" id="IPR001628">
    <property type="entry name" value="Znf_hrmn_rcpt"/>
</dbReference>
<dbReference type="WormBase" id="SRAE_0000039100">
    <property type="protein sequence ID" value="SRP02108"/>
    <property type="gene ID" value="WBGene00256135"/>
</dbReference>
<keyword evidence="4 11" id="KW-0863">Zinc-finger</keyword>
<dbReference type="Proteomes" id="UP000035682">
    <property type="component" value="Unplaced"/>
</dbReference>
<dbReference type="Pfam" id="PF00105">
    <property type="entry name" value="zf-C4"/>
    <property type="match status" value="1"/>
</dbReference>
<evidence type="ECO:0000313" key="16">
    <source>
        <dbReference type="WBParaSite" id="SRAE_0000039100.1"/>
    </source>
</evidence>
<dbReference type="OMA" id="CINAGMQ"/>
<evidence type="ECO:0000256" key="9">
    <source>
        <dbReference type="ARBA" id="ARBA00023170"/>
    </source>
</evidence>
<dbReference type="RefSeq" id="XP_024500474.1">
    <property type="nucleotide sequence ID" value="XM_024646277.1"/>
</dbReference>
<keyword evidence="5 11" id="KW-0862">Zinc</keyword>
<dbReference type="GO" id="GO:0000978">
    <property type="term" value="F:RNA polymerase II cis-regulatory region sequence-specific DNA binding"/>
    <property type="evidence" value="ECO:0007669"/>
    <property type="project" value="InterPro"/>
</dbReference>
<evidence type="ECO:0000259" key="13">
    <source>
        <dbReference type="PROSITE" id="PS51843"/>
    </source>
</evidence>
<dbReference type="SMART" id="SM00430">
    <property type="entry name" value="HOLI"/>
    <property type="match status" value="1"/>
</dbReference>
<keyword evidence="3 11" id="KW-0479">Metal-binding</keyword>
<reference evidence="16" key="3">
    <citation type="submission" date="2020-12" db="UniProtKB">
        <authorList>
            <consortium name="WormBaseParasite"/>
        </authorList>
    </citation>
    <scope>IDENTIFICATION</scope>
</reference>
<dbReference type="GO" id="GO:0005634">
    <property type="term" value="C:nucleus"/>
    <property type="evidence" value="ECO:0007669"/>
    <property type="project" value="UniProtKB-SubCell"/>
</dbReference>
<dbReference type="PROSITE" id="PS51030">
    <property type="entry name" value="NUCLEAR_REC_DBD_2"/>
    <property type="match status" value="1"/>
</dbReference>
<protein>
    <submittedName>
        <fullName evidence="14 16">Uncharacterized protein</fullName>
    </submittedName>
</protein>
<evidence type="ECO:0000256" key="10">
    <source>
        <dbReference type="ARBA" id="ARBA00023242"/>
    </source>
</evidence>
<comment type="subcellular location">
    <subcellularLocation>
        <location evidence="1 11">Nucleus</location>
    </subcellularLocation>
</comment>
<keyword evidence="10 11" id="KW-0539">Nucleus</keyword>
<evidence type="ECO:0000256" key="4">
    <source>
        <dbReference type="ARBA" id="ARBA00022771"/>
    </source>
</evidence>
<feature type="domain" description="Nuclear receptor" evidence="12">
    <location>
        <begin position="9"/>
        <end position="85"/>
    </location>
</feature>
<evidence type="ECO:0000313" key="17">
    <source>
        <dbReference type="WormBase" id="SRAE_0000039100"/>
    </source>
</evidence>
<evidence type="ECO:0000256" key="2">
    <source>
        <dbReference type="ARBA" id="ARBA00005993"/>
    </source>
</evidence>
<reference evidence="14" key="1">
    <citation type="submission" date="2014-09" db="EMBL/GenBank/DDBJ databases">
        <authorList>
            <person name="Aslett A.Martin."/>
        </authorList>
    </citation>
    <scope>NUCLEOTIDE SEQUENCE</scope>
    <source>
        <strain evidence="14">ED321 Heterogonic</strain>
    </source>
</reference>
<dbReference type="PANTHER" id="PTHR45680:SF29">
    <property type="entry name" value="NUCLEAR HORMONE RECEPTOR FAMILY"/>
    <property type="match status" value="1"/>
</dbReference>
<dbReference type="GeneID" id="36373633"/>
<evidence type="ECO:0000313" key="15">
    <source>
        <dbReference type="Proteomes" id="UP000035682"/>
    </source>
</evidence>
<dbReference type="SMART" id="SM00399">
    <property type="entry name" value="ZnF_C4"/>
    <property type="match status" value="1"/>
</dbReference>
<evidence type="ECO:0000256" key="11">
    <source>
        <dbReference type="RuleBase" id="RU004334"/>
    </source>
</evidence>
<dbReference type="PRINTS" id="PR00047">
    <property type="entry name" value="STROIDFINGER"/>
</dbReference>
<keyword evidence="8 11" id="KW-0804">Transcription</keyword>
<keyword evidence="9 11" id="KW-0675">Receptor</keyword>
<dbReference type="CTD" id="36373633"/>
<dbReference type="GO" id="GO:0008270">
    <property type="term" value="F:zinc ion binding"/>
    <property type="evidence" value="ECO:0007669"/>
    <property type="project" value="UniProtKB-KW"/>
</dbReference>
<dbReference type="InterPro" id="IPR051152">
    <property type="entry name" value="C.elegans_Orphan_NR"/>
</dbReference>
<dbReference type="InterPro" id="IPR049636">
    <property type="entry name" value="HNF4-like_DBD"/>
</dbReference>
<dbReference type="SUPFAM" id="SSF57716">
    <property type="entry name" value="Glucocorticoid receptor-like (DNA-binding domain)"/>
    <property type="match status" value="1"/>
</dbReference>
<dbReference type="OrthoDB" id="5771769at2759"/>
<dbReference type="Pfam" id="PF00104">
    <property type="entry name" value="Hormone_recep"/>
    <property type="match status" value="1"/>
</dbReference>
<sequence length="413" mass="48758">MDPLVLKTNEKCLICSAPSNAIHFQINCCRACASFFRRSVYSNKTYCCRRNTKNCLINFSHRQMCKYCRFQKCINAGMQLKNKKNQIIVKYEEINDDQYKETETYSNDIHDNYFMVNSGSPFVKNMETMILKNTQISLENQIIECDNFKTEDFINLPLQSLVLIVKQFLSTINSDLTIEKVTITNSITLRKFIFFTENCINNLLEKLKNSPDFSGVSSKDKYEMFVKKIPIVLTLERIYTSLKLFSKYENQNLILFSNSEAYDDNFAYLCDNELNKNDREQLFKLFIPCNEHLFKYLYLPMKNLSLDDVEFSYLIGSILWKINIDIDVSQTTIDISKKILKSFNEELHGYYVFRKKISNYAHRLSQILNILSDSEKHISMKKEIFLVAKIFNVFDPYRFVEEQLKNSNFIKFF</sequence>
<organism evidence="14">
    <name type="scientific">Strongyloides ratti</name>
    <name type="common">Parasitic roundworm</name>
    <dbReference type="NCBI Taxonomy" id="34506"/>
    <lineage>
        <taxon>Eukaryota</taxon>
        <taxon>Metazoa</taxon>
        <taxon>Ecdysozoa</taxon>
        <taxon>Nematoda</taxon>
        <taxon>Chromadorea</taxon>
        <taxon>Rhabditida</taxon>
        <taxon>Tylenchina</taxon>
        <taxon>Panagrolaimomorpha</taxon>
        <taxon>Strongyloidoidea</taxon>
        <taxon>Strongyloididae</taxon>
        <taxon>Strongyloides</taxon>
    </lineage>
</organism>
<feature type="domain" description="NR LBD" evidence="13">
    <location>
        <begin position="157"/>
        <end position="407"/>
    </location>
</feature>
<dbReference type="SUPFAM" id="SSF48508">
    <property type="entry name" value="Nuclear receptor ligand-binding domain"/>
    <property type="match status" value="1"/>
</dbReference>
<dbReference type="InterPro" id="IPR013088">
    <property type="entry name" value="Znf_NHR/GATA"/>
</dbReference>
<dbReference type="PROSITE" id="PS51843">
    <property type="entry name" value="NR_LBD"/>
    <property type="match status" value="1"/>
</dbReference>
<evidence type="ECO:0000313" key="14">
    <source>
        <dbReference type="EMBL" id="CEF61265.1"/>
    </source>
</evidence>
<dbReference type="PROSITE" id="PS00031">
    <property type="entry name" value="NUCLEAR_REC_DBD_1"/>
    <property type="match status" value="1"/>
</dbReference>
<dbReference type="AlphaFoldDB" id="A0A090KUU4"/>
<evidence type="ECO:0000256" key="1">
    <source>
        <dbReference type="ARBA" id="ARBA00004123"/>
    </source>
</evidence>
<evidence type="ECO:0000259" key="12">
    <source>
        <dbReference type="PROSITE" id="PS51030"/>
    </source>
</evidence>
<comment type="similarity">
    <text evidence="2 11">Belongs to the nuclear hormone receptor family.</text>
</comment>
<evidence type="ECO:0000256" key="7">
    <source>
        <dbReference type="ARBA" id="ARBA00023125"/>
    </source>
</evidence>
<name>A0A090KUU4_STRRB</name>
<reference evidence="15" key="2">
    <citation type="submission" date="2014-09" db="EMBL/GenBank/DDBJ databases">
        <authorList>
            <person name="Martin A.A."/>
        </authorList>
    </citation>
    <scope>NUCLEOTIDE SEQUENCE</scope>
    <source>
        <strain evidence="15">ED321</strain>
    </source>
</reference>